<dbReference type="EMBL" id="SULI01000009">
    <property type="protein sequence ID" value="TKZ20742.1"/>
    <property type="molecule type" value="Genomic_DNA"/>
</dbReference>
<proteinExistence type="predicted"/>
<keyword evidence="1" id="KW-0732">Signal</keyword>
<keyword evidence="3" id="KW-1185">Reference proteome</keyword>
<protein>
    <recommendedName>
        <fullName evidence="4">Chalcone isomerase domain-containing protein</fullName>
    </recommendedName>
</protein>
<evidence type="ECO:0000313" key="2">
    <source>
        <dbReference type="EMBL" id="TKZ20742.1"/>
    </source>
</evidence>
<name>A0A4U7N4M0_9RHOB</name>
<sequence length="164" mass="18140">MRNITFVLALCLSPFAATASSVESVLPDAQTRGEATFRFLGQPIYEARLLTKGGAAFDWNTDFGLELTYLRALTQFDLVEGTMREMNRIGAPLPSESQLTACFDDVTRGDTYLAVSDGPSKIHFYRNGQRACTLAGPRITRNFMSIFLGDNARSARFARRLQGV</sequence>
<dbReference type="AlphaFoldDB" id="A0A4U7N4M0"/>
<comment type="caution">
    <text evidence="2">The sequence shown here is derived from an EMBL/GenBank/DDBJ whole genome shotgun (WGS) entry which is preliminary data.</text>
</comment>
<dbReference type="OrthoDB" id="8527419at2"/>
<evidence type="ECO:0000256" key="1">
    <source>
        <dbReference type="SAM" id="SignalP"/>
    </source>
</evidence>
<feature type="signal peptide" evidence="1">
    <location>
        <begin position="1"/>
        <end position="19"/>
    </location>
</feature>
<feature type="chain" id="PRO_5020687368" description="Chalcone isomerase domain-containing protein" evidence="1">
    <location>
        <begin position="20"/>
        <end position="164"/>
    </location>
</feature>
<organism evidence="2 3">
    <name type="scientific">Shimia litoralis</name>
    <dbReference type="NCBI Taxonomy" id="420403"/>
    <lineage>
        <taxon>Bacteria</taxon>
        <taxon>Pseudomonadati</taxon>
        <taxon>Pseudomonadota</taxon>
        <taxon>Alphaproteobacteria</taxon>
        <taxon>Rhodobacterales</taxon>
        <taxon>Roseobacteraceae</taxon>
    </lineage>
</organism>
<reference evidence="2 3" key="1">
    <citation type="submission" date="2019-04" db="EMBL/GenBank/DDBJ databases">
        <title>Genome sequence of Pelagicola litoralis CL-ES2.</title>
        <authorList>
            <person name="Cao J."/>
        </authorList>
    </citation>
    <scope>NUCLEOTIDE SEQUENCE [LARGE SCALE GENOMIC DNA]</scope>
    <source>
        <strain evidence="2 3">CL-ES2</strain>
    </source>
</reference>
<dbReference type="RefSeq" id="WP_138016148.1">
    <property type="nucleotide sequence ID" value="NZ_SULI01000009.1"/>
</dbReference>
<evidence type="ECO:0000313" key="3">
    <source>
        <dbReference type="Proteomes" id="UP000306575"/>
    </source>
</evidence>
<gene>
    <name evidence="2" type="ORF">FAP39_09425</name>
</gene>
<evidence type="ECO:0008006" key="4">
    <source>
        <dbReference type="Google" id="ProtNLM"/>
    </source>
</evidence>
<accession>A0A4U7N4M0</accession>
<dbReference type="Proteomes" id="UP000306575">
    <property type="component" value="Unassembled WGS sequence"/>
</dbReference>